<accession>A0ABN2A8C7</accession>
<organism evidence="2 3">
    <name type="scientific">Kribbella lupini</name>
    <dbReference type="NCBI Taxonomy" id="291602"/>
    <lineage>
        <taxon>Bacteria</taxon>
        <taxon>Bacillati</taxon>
        <taxon>Actinomycetota</taxon>
        <taxon>Actinomycetes</taxon>
        <taxon>Propionibacteriales</taxon>
        <taxon>Kribbellaceae</taxon>
        <taxon>Kribbella</taxon>
    </lineage>
</organism>
<gene>
    <name evidence="2" type="ORF">GCM10009741_09510</name>
</gene>
<name>A0ABN2A8C7_9ACTN</name>
<evidence type="ECO:0000256" key="1">
    <source>
        <dbReference type="SAM" id="MobiDB-lite"/>
    </source>
</evidence>
<protein>
    <submittedName>
        <fullName evidence="2">Uncharacterized protein</fullName>
    </submittedName>
</protein>
<evidence type="ECO:0000313" key="2">
    <source>
        <dbReference type="EMBL" id="GAA1513555.1"/>
    </source>
</evidence>
<feature type="region of interest" description="Disordered" evidence="1">
    <location>
        <begin position="17"/>
        <end position="47"/>
    </location>
</feature>
<sequence>MPAGPNDTAIAAIHSTSTTHLDTLPHGNAASRPIPLIRDHAPWGHRPPAVRRVNDDGTPGFSVLAAAEGVNEPGVVLWSRYGFQPVRAAHSSAGR</sequence>
<keyword evidence="3" id="KW-1185">Reference proteome</keyword>
<dbReference type="EMBL" id="BAAANC010000001">
    <property type="protein sequence ID" value="GAA1513555.1"/>
    <property type="molecule type" value="Genomic_DNA"/>
</dbReference>
<comment type="caution">
    <text evidence="2">The sequence shown here is derived from an EMBL/GenBank/DDBJ whole genome shotgun (WGS) entry which is preliminary data.</text>
</comment>
<reference evidence="2 3" key="1">
    <citation type="journal article" date="2019" name="Int. J. Syst. Evol. Microbiol.">
        <title>The Global Catalogue of Microorganisms (GCM) 10K type strain sequencing project: providing services to taxonomists for standard genome sequencing and annotation.</title>
        <authorList>
            <consortium name="The Broad Institute Genomics Platform"/>
            <consortium name="The Broad Institute Genome Sequencing Center for Infectious Disease"/>
            <person name="Wu L."/>
            <person name="Ma J."/>
        </authorList>
    </citation>
    <scope>NUCLEOTIDE SEQUENCE [LARGE SCALE GENOMIC DNA]</scope>
    <source>
        <strain evidence="2 3">JCM 14303</strain>
    </source>
</reference>
<proteinExistence type="predicted"/>
<evidence type="ECO:0000313" key="3">
    <source>
        <dbReference type="Proteomes" id="UP001500363"/>
    </source>
</evidence>
<dbReference type="Proteomes" id="UP001500363">
    <property type="component" value="Unassembled WGS sequence"/>
</dbReference>